<keyword evidence="6" id="KW-1185">Reference proteome</keyword>
<feature type="domain" description="Ketosynthase family 3 (KS3)" evidence="4">
    <location>
        <begin position="2"/>
        <end position="433"/>
    </location>
</feature>
<dbReference type="Pfam" id="PF02801">
    <property type="entry name" value="Ketoacyl-synt_C"/>
    <property type="match status" value="1"/>
</dbReference>
<dbReference type="SUPFAM" id="SSF53901">
    <property type="entry name" value="Thiolase-like"/>
    <property type="match status" value="1"/>
</dbReference>
<dbReference type="GO" id="GO:0006633">
    <property type="term" value="P:fatty acid biosynthetic process"/>
    <property type="evidence" value="ECO:0007669"/>
    <property type="project" value="TreeGrafter"/>
</dbReference>
<evidence type="ECO:0000259" key="4">
    <source>
        <dbReference type="PROSITE" id="PS52004"/>
    </source>
</evidence>
<dbReference type="InterPro" id="IPR032821">
    <property type="entry name" value="PKS_assoc"/>
</dbReference>
<dbReference type="Pfam" id="PF16197">
    <property type="entry name" value="KAsynt_C_assoc"/>
    <property type="match status" value="1"/>
</dbReference>
<dbReference type="PROSITE" id="PS52004">
    <property type="entry name" value="KS3_2"/>
    <property type="match status" value="1"/>
</dbReference>
<dbReference type="PANTHER" id="PTHR43775">
    <property type="entry name" value="FATTY ACID SYNTHASE"/>
    <property type="match status" value="1"/>
</dbReference>
<protein>
    <recommendedName>
        <fullName evidence="4">Ketosynthase family 3 (KS3) domain-containing protein</fullName>
    </recommendedName>
</protein>
<dbReference type="Gene3D" id="3.40.47.10">
    <property type="match status" value="1"/>
</dbReference>
<dbReference type="InterPro" id="IPR020841">
    <property type="entry name" value="PKS_Beta-ketoAc_synthase_dom"/>
</dbReference>
<comment type="caution">
    <text evidence="5">The sequence shown here is derived from an EMBL/GenBank/DDBJ whole genome shotgun (WGS) entry which is preliminary data.</text>
</comment>
<keyword evidence="1" id="KW-0596">Phosphopantetheine</keyword>
<dbReference type="CDD" id="cd00833">
    <property type="entry name" value="PKS"/>
    <property type="match status" value="1"/>
</dbReference>
<dbReference type="Gene3D" id="3.40.366.10">
    <property type="entry name" value="Malonyl-Coenzyme A Acyl Carrier Protein, domain 2"/>
    <property type="match status" value="2"/>
</dbReference>
<dbReference type="Pfam" id="PF00109">
    <property type="entry name" value="ketoacyl-synt"/>
    <property type="match status" value="1"/>
</dbReference>
<dbReference type="InterPro" id="IPR050091">
    <property type="entry name" value="PKS_NRPS_Biosynth_Enz"/>
</dbReference>
<dbReference type="Proteomes" id="UP000442990">
    <property type="component" value="Unassembled WGS sequence"/>
</dbReference>
<evidence type="ECO:0000256" key="3">
    <source>
        <dbReference type="RuleBase" id="RU003694"/>
    </source>
</evidence>
<dbReference type="InterPro" id="IPR014030">
    <property type="entry name" value="Ketoacyl_synth_N"/>
</dbReference>
<dbReference type="InterPro" id="IPR014031">
    <property type="entry name" value="Ketoacyl_synth_C"/>
</dbReference>
<dbReference type="SUPFAM" id="SSF52151">
    <property type="entry name" value="FabD/lysophospholipase-like"/>
    <property type="match status" value="1"/>
</dbReference>
<organism evidence="5 6">
    <name type="scientific">Streptomyces triticiradicis</name>
    <dbReference type="NCBI Taxonomy" id="2651189"/>
    <lineage>
        <taxon>Bacteria</taxon>
        <taxon>Bacillati</taxon>
        <taxon>Actinomycetota</taxon>
        <taxon>Actinomycetes</taxon>
        <taxon>Kitasatosporales</taxon>
        <taxon>Streptomycetaceae</taxon>
        <taxon>Streptomyces</taxon>
    </lineage>
</organism>
<dbReference type="PANTHER" id="PTHR43775:SF37">
    <property type="entry name" value="SI:DKEY-61P9.11"/>
    <property type="match status" value="1"/>
</dbReference>
<keyword evidence="2" id="KW-0597">Phosphoprotein</keyword>
<evidence type="ECO:0000313" key="6">
    <source>
        <dbReference type="Proteomes" id="UP000442990"/>
    </source>
</evidence>
<dbReference type="Gene3D" id="3.30.70.3290">
    <property type="match status" value="1"/>
</dbReference>
<evidence type="ECO:0000256" key="2">
    <source>
        <dbReference type="ARBA" id="ARBA00022553"/>
    </source>
</evidence>
<evidence type="ECO:0000256" key="1">
    <source>
        <dbReference type="ARBA" id="ARBA00022450"/>
    </source>
</evidence>
<accession>A0A7J5DPQ4</accession>
<dbReference type="InterPro" id="IPR001227">
    <property type="entry name" value="Ac_transferase_dom_sf"/>
</dbReference>
<name>A0A7J5DPQ4_9ACTN</name>
<dbReference type="GO" id="GO:0004312">
    <property type="term" value="F:fatty acid synthase activity"/>
    <property type="evidence" value="ECO:0007669"/>
    <property type="project" value="TreeGrafter"/>
</dbReference>
<reference evidence="5 6" key="1">
    <citation type="submission" date="2019-09" db="EMBL/GenBank/DDBJ databases">
        <title>Isolation and identification of active actinomycetes.</title>
        <authorList>
            <person name="Yu Z."/>
            <person name="Han C."/>
            <person name="Yu B."/>
        </authorList>
    </citation>
    <scope>NUCLEOTIDE SEQUENCE [LARGE SCALE GENOMIC DNA]</scope>
    <source>
        <strain evidence="5 6">NEAU-H2</strain>
    </source>
</reference>
<dbReference type="AlphaFoldDB" id="A0A7J5DPQ4"/>
<evidence type="ECO:0000313" key="5">
    <source>
        <dbReference type="EMBL" id="KAB1990760.1"/>
    </source>
</evidence>
<comment type="similarity">
    <text evidence="3">Belongs to the thiolase-like superfamily. Beta-ketoacyl-ACP synthases family.</text>
</comment>
<dbReference type="InterPro" id="IPR016035">
    <property type="entry name" value="Acyl_Trfase/lysoPLipase"/>
</dbReference>
<gene>
    <name evidence="5" type="ORF">F8144_02235</name>
</gene>
<proteinExistence type="inferred from homology"/>
<dbReference type="SMART" id="SM00825">
    <property type="entry name" value="PKS_KS"/>
    <property type="match status" value="1"/>
</dbReference>
<dbReference type="InterPro" id="IPR016039">
    <property type="entry name" value="Thiolase-like"/>
</dbReference>
<keyword evidence="3" id="KW-0808">Transferase</keyword>
<dbReference type="EMBL" id="WBKG01000001">
    <property type="protein sequence ID" value="KAB1990760.1"/>
    <property type="molecule type" value="Genomic_DNA"/>
</dbReference>
<dbReference type="RefSeq" id="WP_151467314.1">
    <property type="nucleotide sequence ID" value="NZ_WBKG01000001.1"/>
</dbReference>
<sequence length="745" mass="78721">MRDPIAIIGLAARLPDARNIEDFWANLVAGRDSIHRLTDEQLAATGEDPQLLAHHRYVRARPLLDDVWHFDHRYFGMSEREALLRNPQHRLFLELCSTALQHAGQAPDDDVQIGVYGTCASDRYAEDHIRAHPGLMPLVGETGLMLGNNADYLATFVSHRLGLTGPGITVRTACSSSLVAVHLACQGLRLGDCDAAVVGGVEIEMPYGRGYKHVRGGIESADGRCRPLDAEASGTVFGSGGGVVVLKRLEDALADGDTVHAVIRGSAVNNDGADKATFTSPSAGGQQRVIAEALAAAGVDAADLDYVELHGTATQVGDPVEVQALAEAMRCMTDRALPAQDCVIGSVKSNIGHLGPAAGIAGLIKTVLALRHEQIPPTVNFRSPNPLLNLDESPFRVADRLLPWPRGGAGAPRRAGVSSFGFGGTNAHVVLEEAPEMPACGEPRWEDDELLVWSAHDDTALAQLRSSFADTLADAGDTLPDVAFTAQVGRTALPVRAALRVSSAEEAAALLADPAGRVTTCSDGVVRQPVLLFPPLETAGQRYAPRLAERLPGYAEAWRECAKHLPDRPGPDATSEREPRTATVTGFAAQYALAKALTGLLPEASRVSGTGSGTITASVVAGTLDLADAVRMLEEGTSPPPPPTSPSPSPLWVLCAPGSTGADTAHPTGPVVTALARTGPEDDWRALLDTLAAVWAAGGTVDWFALPRPRRTSRVAVPTYPYQRQEFYVPAFTSAEVERHAAARG</sequence>